<dbReference type="HOGENOM" id="CLU_2776391_0_0_1"/>
<dbReference type="InParanoid" id="E4ZYU0"/>
<gene>
    <name evidence="1" type="ORF">LEMA_uP108810.1</name>
</gene>
<evidence type="ECO:0000313" key="1">
    <source>
        <dbReference type="EMBL" id="CBX96616.1"/>
    </source>
</evidence>
<reference evidence="2" key="1">
    <citation type="journal article" date="2011" name="Nat. Commun.">
        <title>Effector diversification within compartments of the Leptosphaeria maculans genome affected by Repeat-Induced Point mutations.</title>
        <authorList>
            <person name="Rouxel T."/>
            <person name="Grandaubert J."/>
            <person name="Hane J.K."/>
            <person name="Hoede C."/>
            <person name="van de Wouw A.P."/>
            <person name="Couloux A."/>
            <person name="Dominguez V."/>
            <person name="Anthouard V."/>
            <person name="Bally P."/>
            <person name="Bourras S."/>
            <person name="Cozijnsen A.J."/>
            <person name="Ciuffetti L.M."/>
            <person name="Degrave A."/>
            <person name="Dilmaghani A."/>
            <person name="Duret L."/>
            <person name="Fudal I."/>
            <person name="Goodwin S.B."/>
            <person name="Gout L."/>
            <person name="Glaser N."/>
            <person name="Linglin J."/>
            <person name="Kema G.H.J."/>
            <person name="Lapalu N."/>
            <person name="Lawrence C.B."/>
            <person name="May K."/>
            <person name="Meyer M."/>
            <person name="Ollivier B."/>
            <person name="Poulain J."/>
            <person name="Schoch C.L."/>
            <person name="Simon A."/>
            <person name="Spatafora J.W."/>
            <person name="Stachowiak A."/>
            <person name="Turgeon B.G."/>
            <person name="Tyler B.M."/>
            <person name="Vincent D."/>
            <person name="Weissenbach J."/>
            <person name="Amselem J."/>
            <person name="Quesneville H."/>
            <person name="Oliver R.P."/>
            <person name="Wincker P."/>
            <person name="Balesdent M.-H."/>
            <person name="Howlett B.J."/>
        </authorList>
    </citation>
    <scope>NUCLEOTIDE SEQUENCE [LARGE SCALE GENOMIC DNA]</scope>
    <source>
        <strain evidence="2">JN3 / isolate v23.1.3 / race Av1-4-5-6-7-8</strain>
    </source>
</reference>
<evidence type="ECO:0000313" key="2">
    <source>
        <dbReference type="Proteomes" id="UP000002668"/>
    </source>
</evidence>
<protein>
    <submittedName>
        <fullName evidence="1">Predicted protein</fullName>
    </submittedName>
</protein>
<name>E4ZYU0_LEPMJ</name>
<dbReference type="AlphaFoldDB" id="E4ZYU0"/>
<accession>E4ZYU0</accession>
<dbReference type="EMBL" id="FP929129">
    <property type="protein sequence ID" value="CBX96616.1"/>
    <property type="molecule type" value="Genomic_DNA"/>
</dbReference>
<organism evidence="2">
    <name type="scientific">Leptosphaeria maculans (strain JN3 / isolate v23.1.3 / race Av1-4-5-6-7-8)</name>
    <name type="common">Blackleg fungus</name>
    <name type="synonym">Phoma lingam</name>
    <dbReference type="NCBI Taxonomy" id="985895"/>
    <lineage>
        <taxon>Eukaryota</taxon>
        <taxon>Fungi</taxon>
        <taxon>Dikarya</taxon>
        <taxon>Ascomycota</taxon>
        <taxon>Pezizomycotina</taxon>
        <taxon>Dothideomycetes</taxon>
        <taxon>Pleosporomycetidae</taxon>
        <taxon>Pleosporales</taxon>
        <taxon>Pleosporineae</taxon>
        <taxon>Leptosphaeriaceae</taxon>
        <taxon>Plenodomus</taxon>
        <taxon>Plenodomus lingam/Leptosphaeria maculans species complex</taxon>
    </lineage>
</organism>
<sequence length="69" mass="7729">MVVYGETLIGSLDTVHLQYGTPHIPYVCKRSSYAAIAELSLFGKEEEVMSTPSRYHKPDLDLIPVGTRF</sequence>
<keyword evidence="2" id="KW-1185">Reference proteome</keyword>
<dbReference type="VEuPathDB" id="FungiDB:LEMA_uP108810.1"/>
<proteinExistence type="predicted"/>
<dbReference type="Proteomes" id="UP000002668">
    <property type="component" value="Genome"/>
</dbReference>